<evidence type="ECO:0000256" key="2">
    <source>
        <dbReference type="SAM" id="SignalP"/>
    </source>
</evidence>
<feature type="signal peptide" evidence="2">
    <location>
        <begin position="1"/>
        <end position="24"/>
    </location>
</feature>
<reference evidence="3 4" key="2">
    <citation type="submission" date="2018-07" db="EMBL/GenBank/DDBJ databases">
        <title>Pontibacter sp. 2b14 genomic sequence and assembly.</title>
        <authorList>
            <person name="Du Z.-J."/>
        </authorList>
    </citation>
    <scope>NUCLEOTIDE SEQUENCE [LARGE SCALE GENOMIC DNA]</scope>
    <source>
        <strain evidence="3 4">2b14</strain>
    </source>
</reference>
<gene>
    <name evidence="3" type="ORF">DP923_00960</name>
</gene>
<evidence type="ECO:0000313" key="3">
    <source>
        <dbReference type="EMBL" id="RAU83675.1"/>
    </source>
</evidence>
<comment type="caution">
    <text evidence="3">The sequence shown here is derived from an EMBL/GenBank/DDBJ whole genome shotgun (WGS) entry which is preliminary data.</text>
</comment>
<organism evidence="3 4">
    <name type="scientific">Pontibacter arcticus</name>
    <dbReference type="NCBI Taxonomy" id="2080288"/>
    <lineage>
        <taxon>Bacteria</taxon>
        <taxon>Pseudomonadati</taxon>
        <taxon>Bacteroidota</taxon>
        <taxon>Cytophagia</taxon>
        <taxon>Cytophagales</taxon>
        <taxon>Hymenobacteraceae</taxon>
        <taxon>Pontibacter</taxon>
    </lineage>
</organism>
<accession>A0A364RHD7</accession>
<feature type="compositionally biased region" description="Low complexity" evidence="1">
    <location>
        <begin position="66"/>
        <end position="77"/>
    </location>
</feature>
<protein>
    <submittedName>
        <fullName evidence="3">Uncharacterized protein</fullName>
    </submittedName>
</protein>
<feature type="region of interest" description="Disordered" evidence="1">
    <location>
        <begin position="21"/>
        <end position="77"/>
    </location>
</feature>
<dbReference type="AlphaFoldDB" id="A0A364RHD7"/>
<dbReference type="RefSeq" id="WP_112303713.1">
    <property type="nucleotide sequence ID" value="NZ_QMDV01000001.1"/>
</dbReference>
<evidence type="ECO:0000313" key="4">
    <source>
        <dbReference type="Proteomes" id="UP000251692"/>
    </source>
</evidence>
<feature type="chain" id="PRO_5016942579" evidence="2">
    <location>
        <begin position="25"/>
        <end position="77"/>
    </location>
</feature>
<dbReference type="EMBL" id="QMDV01000001">
    <property type="protein sequence ID" value="RAU83675.1"/>
    <property type="molecule type" value="Genomic_DNA"/>
</dbReference>
<sequence length="77" mass="7408">MRKNSISILAAVLVSASLSLTACGGNNGDMPPETTTGDTQETGVEGSGDLPGTGAADSAEVDETGAETGAHGATTGQ</sequence>
<name>A0A364RHD7_9BACT</name>
<keyword evidence="2" id="KW-0732">Signal</keyword>
<keyword evidence="4" id="KW-1185">Reference proteome</keyword>
<dbReference type="OrthoDB" id="853664at2"/>
<reference evidence="3 4" key="1">
    <citation type="submission" date="2018-06" db="EMBL/GenBank/DDBJ databases">
        <authorList>
            <person name="Liu Z.-W."/>
        </authorList>
    </citation>
    <scope>NUCLEOTIDE SEQUENCE [LARGE SCALE GENOMIC DNA]</scope>
    <source>
        <strain evidence="3 4">2b14</strain>
    </source>
</reference>
<evidence type="ECO:0000256" key="1">
    <source>
        <dbReference type="SAM" id="MobiDB-lite"/>
    </source>
</evidence>
<dbReference type="Proteomes" id="UP000251692">
    <property type="component" value="Unassembled WGS sequence"/>
</dbReference>
<dbReference type="PROSITE" id="PS51257">
    <property type="entry name" value="PROKAR_LIPOPROTEIN"/>
    <property type="match status" value="1"/>
</dbReference>
<feature type="compositionally biased region" description="Polar residues" evidence="1">
    <location>
        <begin position="33"/>
        <end position="42"/>
    </location>
</feature>
<proteinExistence type="predicted"/>